<dbReference type="EMBL" id="JBHUEY010000006">
    <property type="protein sequence ID" value="MFD1785032.1"/>
    <property type="molecule type" value="Genomic_DNA"/>
</dbReference>
<name>A0ABW4N572_9CAUL</name>
<comment type="subcellular location">
    <subcellularLocation>
        <location evidence="1">Cell inner membrane</location>
    </subcellularLocation>
</comment>
<dbReference type="Gene3D" id="2.30.30.830">
    <property type="match status" value="1"/>
</dbReference>
<keyword evidence="6" id="KW-0653">Protein transport</keyword>
<comment type="caution">
    <text evidence="10">The sequence shown here is derived from an EMBL/GenBank/DDBJ whole genome shotgun (WGS) entry which is preliminary data.</text>
</comment>
<keyword evidence="4" id="KW-0997">Cell inner membrane</keyword>
<dbReference type="Proteomes" id="UP001597237">
    <property type="component" value="Unassembled WGS sequence"/>
</dbReference>
<evidence type="ECO:0000256" key="3">
    <source>
        <dbReference type="ARBA" id="ARBA00022475"/>
    </source>
</evidence>
<evidence type="ECO:0000256" key="5">
    <source>
        <dbReference type="ARBA" id="ARBA00022692"/>
    </source>
</evidence>
<keyword evidence="3" id="KW-1003">Cell membrane</keyword>
<dbReference type="InterPro" id="IPR024961">
    <property type="entry name" value="T2SS_GspC_N"/>
</dbReference>
<reference evidence="11" key="1">
    <citation type="journal article" date="2019" name="Int. J. Syst. Evol. Microbiol.">
        <title>The Global Catalogue of Microorganisms (GCM) 10K type strain sequencing project: providing services to taxonomists for standard genome sequencing and annotation.</title>
        <authorList>
            <consortium name="The Broad Institute Genomics Platform"/>
            <consortium name="The Broad Institute Genome Sequencing Center for Infectious Disease"/>
            <person name="Wu L."/>
            <person name="Ma J."/>
        </authorList>
    </citation>
    <scope>NUCLEOTIDE SEQUENCE [LARGE SCALE GENOMIC DNA]</scope>
    <source>
        <strain evidence="11">DFY28</strain>
    </source>
</reference>
<evidence type="ECO:0000256" key="4">
    <source>
        <dbReference type="ARBA" id="ARBA00022519"/>
    </source>
</evidence>
<sequence length="266" mass="27330">MNLRLDGFRGVPPKRLLRGLEVVLVAAIAAEAAHLTWAAVTPLSPAATAPVAVRPPAPVDLTILERFDPFFRRGDESAVQASAGGEAPSGPVLYGVRSGGRGSAILAIGGGAQQIYEVGDEVAPGLVLAGVGADHVILSRGGAKQKLGFPVLAGGAAPPPYVPALAPAVAPEGAVDPKRLLAETSLLPRLQDGQPNGYQVMAPAASPALQAAGLQRGDVLLAVDGVGLTPERVAELPQTLASNPEVELRFERAGQVMTKRVRMEPR</sequence>
<evidence type="ECO:0000313" key="11">
    <source>
        <dbReference type="Proteomes" id="UP001597237"/>
    </source>
</evidence>
<evidence type="ECO:0000256" key="7">
    <source>
        <dbReference type="ARBA" id="ARBA00022989"/>
    </source>
</evidence>
<dbReference type="Pfam" id="PF11356">
    <property type="entry name" value="T2SSC"/>
    <property type="match status" value="1"/>
</dbReference>
<evidence type="ECO:0000256" key="2">
    <source>
        <dbReference type="ARBA" id="ARBA00022448"/>
    </source>
</evidence>
<organism evidence="10 11">
    <name type="scientific">Phenylobacterium terrae</name>
    <dbReference type="NCBI Taxonomy" id="2665495"/>
    <lineage>
        <taxon>Bacteria</taxon>
        <taxon>Pseudomonadati</taxon>
        <taxon>Pseudomonadota</taxon>
        <taxon>Alphaproteobacteria</taxon>
        <taxon>Caulobacterales</taxon>
        <taxon>Caulobacteraceae</taxon>
        <taxon>Phenylobacterium</taxon>
    </lineage>
</organism>
<keyword evidence="11" id="KW-1185">Reference proteome</keyword>
<dbReference type="RefSeq" id="WP_377281989.1">
    <property type="nucleotide sequence ID" value="NZ_JBHRSI010000005.1"/>
</dbReference>
<dbReference type="InterPro" id="IPR036034">
    <property type="entry name" value="PDZ_sf"/>
</dbReference>
<keyword evidence="2" id="KW-0813">Transport</keyword>
<feature type="domain" description="Type II secretion system protein GspC N-terminal" evidence="9">
    <location>
        <begin position="23"/>
        <end position="147"/>
    </location>
</feature>
<evidence type="ECO:0000256" key="6">
    <source>
        <dbReference type="ARBA" id="ARBA00022927"/>
    </source>
</evidence>
<evidence type="ECO:0000313" key="10">
    <source>
        <dbReference type="EMBL" id="MFD1785032.1"/>
    </source>
</evidence>
<keyword evidence="5" id="KW-0812">Transmembrane</keyword>
<evidence type="ECO:0000256" key="1">
    <source>
        <dbReference type="ARBA" id="ARBA00004533"/>
    </source>
</evidence>
<proteinExistence type="predicted"/>
<gene>
    <name evidence="10" type="ORF">ACFSC0_16640</name>
</gene>
<accession>A0ABW4N572</accession>
<evidence type="ECO:0000256" key="8">
    <source>
        <dbReference type="ARBA" id="ARBA00023136"/>
    </source>
</evidence>
<keyword evidence="8" id="KW-0472">Membrane</keyword>
<dbReference type="SUPFAM" id="SSF50156">
    <property type="entry name" value="PDZ domain-like"/>
    <property type="match status" value="1"/>
</dbReference>
<keyword evidence="7" id="KW-1133">Transmembrane helix</keyword>
<evidence type="ECO:0000259" key="9">
    <source>
        <dbReference type="Pfam" id="PF11356"/>
    </source>
</evidence>
<protein>
    <submittedName>
        <fullName evidence="10">Type II secretion system protein N</fullName>
    </submittedName>
</protein>
<dbReference type="Gene3D" id="2.30.42.10">
    <property type="match status" value="1"/>
</dbReference>